<dbReference type="Gene3D" id="3.30.450.70">
    <property type="match status" value="2"/>
</dbReference>
<dbReference type="PANTHER" id="PTHR12403">
    <property type="entry name" value="TRAFFICKING PROTEIN PARTICLE COMPLEX SUBUNIT 2"/>
    <property type="match status" value="1"/>
</dbReference>
<protein>
    <recommendedName>
        <fullName evidence="3">Transport protein particle complex subunit</fullName>
    </recommendedName>
</protein>
<dbReference type="CDD" id="cd14825">
    <property type="entry name" value="TRAPPC2_sedlin"/>
    <property type="match status" value="1"/>
</dbReference>
<evidence type="ECO:0000313" key="1">
    <source>
        <dbReference type="EMBL" id="KAL0949580.1"/>
    </source>
</evidence>
<name>A0ABR3J1R5_9AGAR</name>
<dbReference type="InterPro" id="IPR011012">
    <property type="entry name" value="Longin-like_dom_sf"/>
</dbReference>
<dbReference type="SUPFAM" id="SSF64356">
    <property type="entry name" value="SNARE-like"/>
    <property type="match status" value="1"/>
</dbReference>
<dbReference type="Pfam" id="PF04628">
    <property type="entry name" value="Sedlin_N"/>
    <property type="match status" value="1"/>
</dbReference>
<dbReference type="InterPro" id="IPR006722">
    <property type="entry name" value="Sedlin"/>
</dbReference>
<evidence type="ECO:0000313" key="2">
    <source>
        <dbReference type="Proteomes" id="UP001556367"/>
    </source>
</evidence>
<proteinExistence type="predicted"/>
<comment type="caution">
    <text evidence="1">The sequence shown here is derived from an EMBL/GenBank/DDBJ whole genome shotgun (WGS) entry which is preliminary data.</text>
</comment>
<accession>A0ABR3J1R5</accession>
<gene>
    <name evidence="1" type="ORF">HGRIS_009629</name>
</gene>
<reference evidence="2" key="1">
    <citation type="submission" date="2024-06" db="EMBL/GenBank/DDBJ databases">
        <title>Multi-omics analyses provide insights into the biosynthesis of the anticancer antibiotic pleurotin in Hohenbuehelia grisea.</title>
        <authorList>
            <person name="Weaver J.A."/>
            <person name="Alberti F."/>
        </authorList>
    </citation>
    <scope>NUCLEOTIDE SEQUENCE [LARGE SCALE GENOMIC DNA]</scope>
    <source>
        <strain evidence="2">T-177</strain>
    </source>
</reference>
<organism evidence="1 2">
    <name type="scientific">Hohenbuehelia grisea</name>
    <dbReference type="NCBI Taxonomy" id="104357"/>
    <lineage>
        <taxon>Eukaryota</taxon>
        <taxon>Fungi</taxon>
        <taxon>Dikarya</taxon>
        <taxon>Basidiomycota</taxon>
        <taxon>Agaricomycotina</taxon>
        <taxon>Agaricomycetes</taxon>
        <taxon>Agaricomycetidae</taxon>
        <taxon>Agaricales</taxon>
        <taxon>Pleurotineae</taxon>
        <taxon>Pleurotaceae</taxon>
        <taxon>Hohenbuehelia</taxon>
    </lineage>
</organism>
<dbReference type="Proteomes" id="UP001556367">
    <property type="component" value="Unassembled WGS sequence"/>
</dbReference>
<evidence type="ECO:0008006" key="3">
    <source>
        <dbReference type="Google" id="ProtNLM"/>
    </source>
</evidence>
<sequence>MSHHLFLLSPSDTPLYSLTHYSTKPTASTTSPLSANLPSWSTSAFAGTLTALSGASSATHHTTGGGVRVGGGQDRHVIQMIANASLDVIEDVMQKENTLYLKSVDKFNEWTVSAFITPGNMKFVLLHEGKNDDGIKSFFVDVWELYIKVSPVLRWAVSSQSTKQLEYGRDDDDMPCSWNLQTMLNPFHTAHTPIRSQVFDMRVRASAKKYL</sequence>
<dbReference type="EMBL" id="JASNQZ010000012">
    <property type="protein sequence ID" value="KAL0949580.1"/>
    <property type="molecule type" value="Genomic_DNA"/>
</dbReference>
<keyword evidence="2" id="KW-1185">Reference proteome</keyword>